<comment type="caution">
    <text evidence="2">The sequence shown here is derived from an EMBL/GenBank/DDBJ whole genome shotgun (WGS) entry which is preliminary data.</text>
</comment>
<evidence type="ECO:0000313" key="2">
    <source>
        <dbReference type="EMBL" id="KAK7028704.1"/>
    </source>
</evidence>
<evidence type="ECO:0000313" key="3">
    <source>
        <dbReference type="Proteomes" id="UP001362999"/>
    </source>
</evidence>
<organism evidence="2 3">
    <name type="scientific">Favolaschia claudopus</name>
    <dbReference type="NCBI Taxonomy" id="2862362"/>
    <lineage>
        <taxon>Eukaryota</taxon>
        <taxon>Fungi</taxon>
        <taxon>Dikarya</taxon>
        <taxon>Basidiomycota</taxon>
        <taxon>Agaricomycotina</taxon>
        <taxon>Agaricomycetes</taxon>
        <taxon>Agaricomycetidae</taxon>
        <taxon>Agaricales</taxon>
        <taxon>Marasmiineae</taxon>
        <taxon>Mycenaceae</taxon>
        <taxon>Favolaschia</taxon>
    </lineage>
</organism>
<keyword evidence="3" id="KW-1185">Reference proteome</keyword>
<dbReference type="Proteomes" id="UP001362999">
    <property type="component" value="Unassembled WGS sequence"/>
</dbReference>
<gene>
    <name evidence="2" type="ORF">R3P38DRAFT_3267536</name>
</gene>
<keyword evidence="1" id="KW-0175">Coiled coil</keyword>
<sequence>MSGPPSDACSRCRRCDTWVEEGPLRVASEAGESTADSYLFCSNDAPLASEALVFQRAVSDLDEHIRRLEAEIRQLDILREAKIRELAATRKRTAEHKAVLSPIRRFPVEILQQIFSHVPFSTGGRSVHHRGTSPTRNLAVEEPPWQLGHICRRWRAIAIGFPPLWSKITLHISESHTLNTGSPLEKVETQLHRSINAPLEFTLASNTMGIISDAQIPKSLDLVIQHCERWQTLLLDIRSSSPSVLLHHLQCIKGRVPNLRRFGYVSSARPPPNDILSIAPNLRSVTLAVYDNPSSINLPWPQITHFHGGRSSLFSAIQILTCASNLVECGLGIWPGVVHDTDYPYFVAPNLRRLSLDRDTTPLKYLTAPSLTELWIPFPTFSVAVFLERSACALEKLVVDDGNDILSLTSILQTSPTLTRLFVSSLRSNSPVSRSAHRVLLMPGIEDFVCPHLSQIVFGEIPSAEMQEWFEMVEARWRTPSSPLHFVRFIYTQHNGDLDSSPDKVLMHEMREKGLDIAVDCGLRAAPDNYLGEGRP</sequence>
<feature type="coiled-coil region" evidence="1">
    <location>
        <begin position="58"/>
        <end position="85"/>
    </location>
</feature>
<name>A0AAW0BPX0_9AGAR</name>
<proteinExistence type="predicted"/>
<protein>
    <recommendedName>
        <fullName evidence="4">F-box domain-containing protein</fullName>
    </recommendedName>
</protein>
<reference evidence="2 3" key="1">
    <citation type="journal article" date="2024" name="J Genomics">
        <title>Draft genome sequencing and assembly of Favolaschia claudopus CIRM-BRFM 2984 isolated from oak limbs.</title>
        <authorList>
            <person name="Navarro D."/>
            <person name="Drula E."/>
            <person name="Chaduli D."/>
            <person name="Cazenave R."/>
            <person name="Ahrendt S."/>
            <person name="Wang J."/>
            <person name="Lipzen A."/>
            <person name="Daum C."/>
            <person name="Barry K."/>
            <person name="Grigoriev I.V."/>
            <person name="Favel A."/>
            <person name="Rosso M.N."/>
            <person name="Martin F."/>
        </authorList>
    </citation>
    <scope>NUCLEOTIDE SEQUENCE [LARGE SCALE GENOMIC DNA]</scope>
    <source>
        <strain evidence="2 3">CIRM-BRFM 2984</strain>
    </source>
</reference>
<dbReference type="AlphaFoldDB" id="A0AAW0BPX0"/>
<evidence type="ECO:0000256" key="1">
    <source>
        <dbReference type="SAM" id="Coils"/>
    </source>
</evidence>
<dbReference type="EMBL" id="JAWWNJ010000028">
    <property type="protein sequence ID" value="KAK7028704.1"/>
    <property type="molecule type" value="Genomic_DNA"/>
</dbReference>
<evidence type="ECO:0008006" key="4">
    <source>
        <dbReference type="Google" id="ProtNLM"/>
    </source>
</evidence>
<accession>A0AAW0BPX0</accession>